<accession>A0ACC0N8D5</accession>
<name>A0ACC0N8D5_RHOML</name>
<reference evidence="1" key="1">
    <citation type="submission" date="2022-02" db="EMBL/GenBank/DDBJ databases">
        <title>Plant Genome Project.</title>
        <authorList>
            <person name="Zhang R.-G."/>
        </authorList>
    </citation>
    <scope>NUCLEOTIDE SEQUENCE</scope>
    <source>
        <strain evidence="1">AT1</strain>
    </source>
</reference>
<keyword evidence="2" id="KW-1185">Reference proteome</keyword>
<organism evidence="1 2">
    <name type="scientific">Rhododendron molle</name>
    <name type="common">Chinese azalea</name>
    <name type="synonym">Azalea mollis</name>
    <dbReference type="NCBI Taxonomy" id="49168"/>
    <lineage>
        <taxon>Eukaryota</taxon>
        <taxon>Viridiplantae</taxon>
        <taxon>Streptophyta</taxon>
        <taxon>Embryophyta</taxon>
        <taxon>Tracheophyta</taxon>
        <taxon>Spermatophyta</taxon>
        <taxon>Magnoliopsida</taxon>
        <taxon>eudicotyledons</taxon>
        <taxon>Gunneridae</taxon>
        <taxon>Pentapetalae</taxon>
        <taxon>asterids</taxon>
        <taxon>Ericales</taxon>
        <taxon>Ericaceae</taxon>
        <taxon>Ericoideae</taxon>
        <taxon>Rhodoreae</taxon>
        <taxon>Rhododendron</taxon>
    </lineage>
</organism>
<evidence type="ECO:0000313" key="2">
    <source>
        <dbReference type="Proteomes" id="UP001062846"/>
    </source>
</evidence>
<comment type="caution">
    <text evidence="1">The sequence shown here is derived from an EMBL/GenBank/DDBJ whole genome shotgun (WGS) entry which is preliminary data.</text>
</comment>
<sequence length="137" mass="15809">MFFYLVSELLAKDSRTDFPVFEKAVVGDPKLRSKSSSRGGSVCLHWHRAVRPLVAVTRRDERGSFTLFLMGVLRKRFLQYYQVLGLLVQLRWHVMGPLLLIKSRKELLRRGLRGAVNNNKCEPSWRDSGYLLSGEDI</sequence>
<protein>
    <submittedName>
        <fullName evidence="1">Uncharacterized protein</fullName>
    </submittedName>
</protein>
<evidence type="ECO:0000313" key="1">
    <source>
        <dbReference type="EMBL" id="KAI8549547.1"/>
    </source>
</evidence>
<dbReference type="Proteomes" id="UP001062846">
    <property type="component" value="Chromosome 6"/>
</dbReference>
<proteinExistence type="predicted"/>
<gene>
    <name evidence="1" type="ORF">RHMOL_Rhmol06G0033000</name>
</gene>
<dbReference type="EMBL" id="CM046393">
    <property type="protein sequence ID" value="KAI8549547.1"/>
    <property type="molecule type" value="Genomic_DNA"/>
</dbReference>